<comment type="caution">
    <text evidence="4">The sequence shown here is derived from an EMBL/GenBank/DDBJ whole genome shotgun (WGS) entry which is preliminary data.</text>
</comment>
<dbReference type="GO" id="GO:0046872">
    <property type="term" value="F:metal ion binding"/>
    <property type="evidence" value="ECO:0007669"/>
    <property type="project" value="UniProtKB-KW"/>
</dbReference>
<dbReference type="EMBL" id="SMKZ01000003">
    <property type="protein sequence ID" value="TDE14323.1"/>
    <property type="molecule type" value="Genomic_DNA"/>
</dbReference>
<evidence type="ECO:0000259" key="3">
    <source>
        <dbReference type="Pfam" id="PF01557"/>
    </source>
</evidence>
<dbReference type="Gene3D" id="3.90.850.10">
    <property type="entry name" value="Fumarylacetoacetase-like, C-terminal domain"/>
    <property type="match status" value="1"/>
</dbReference>
<evidence type="ECO:0000256" key="1">
    <source>
        <dbReference type="ARBA" id="ARBA00010211"/>
    </source>
</evidence>
<dbReference type="AlphaFoldDB" id="A0A4R5DTU8"/>
<keyword evidence="5" id="KW-1185">Reference proteome</keyword>
<evidence type="ECO:0000256" key="2">
    <source>
        <dbReference type="ARBA" id="ARBA00022723"/>
    </source>
</evidence>
<reference evidence="4 5" key="1">
    <citation type="submission" date="2019-03" db="EMBL/GenBank/DDBJ databases">
        <title>Draft genome sequences of novel Actinobacteria.</title>
        <authorList>
            <person name="Sahin N."/>
            <person name="Ay H."/>
            <person name="Saygin H."/>
        </authorList>
    </citation>
    <scope>NUCLEOTIDE SEQUENCE [LARGE SCALE GENOMIC DNA]</scope>
    <source>
        <strain evidence="4 5">5K138</strain>
    </source>
</reference>
<keyword evidence="4" id="KW-0378">Hydrolase</keyword>
<evidence type="ECO:0000313" key="4">
    <source>
        <dbReference type="EMBL" id="TDE14323.1"/>
    </source>
</evidence>
<protein>
    <submittedName>
        <fullName evidence="4">Fumarylacetoacetate hydrolase family protein</fullName>
    </submittedName>
</protein>
<sequence length="219" mass="22521">MARRRCPCGIEPSCTATAASKACGCAITCCSGRPIIWPASAGAVDWEAELGVVIGAAARHVPVDAALDVVAGYTVVNDVTVRDWQHRTREFLSGKTFEATTPVGPTLVTSDELPPGASGLEISCAVDGVVMQRSTTSDLLFSVAEIVSYISTITTLLPGDLIATGTPGGVGAGRTPEVWLRPGNELVTTVEGVGQLRNRCVKEEVTIGPASGSLTVGPG</sequence>
<feature type="domain" description="Fumarylacetoacetase-like C-terminal" evidence="3">
    <location>
        <begin position="31"/>
        <end position="199"/>
    </location>
</feature>
<comment type="similarity">
    <text evidence="1">Belongs to the FAH family.</text>
</comment>
<dbReference type="InterPro" id="IPR051121">
    <property type="entry name" value="FAH"/>
</dbReference>
<dbReference type="InParanoid" id="A0A4R5DTU8"/>
<dbReference type="OrthoDB" id="9805307at2"/>
<dbReference type="InterPro" id="IPR036663">
    <property type="entry name" value="Fumarylacetoacetase_C_sf"/>
</dbReference>
<dbReference type="GO" id="GO:0016787">
    <property type="term" value="F:hydrolase activity"/>
    <property type="evidence" value="ECO:0007669"/>
    <property type="project" value="UniProtKB-KW"/>
</dbReference>
<dbReference type="Proteomes" id="UP000294739">
    <property type="component" value="Unassembled WGS sequence"/>
</dbReference>
<dbReference type="GO" id="GO:0044281">
    <property type="term" value="P:small molecule metabolic process"/>
    <property type="evidence" value="ECO:0007669"/>
    <property type="project" value="UniProtKB-ARBA"/>
</dbReference>
<accession>A0A4R5DTU8</accession>
<keyword evidence="2" id="KW-0479">Metal-binding</keyword>
<dbReference type="PANTHER" id="PTHR42796:SF4">
    <property type="entry name" value="FUMARYLACETOACETATE HYDROLASE DOMAIN-CONTAINING PROTEIN 2A"/>
    <property type="match status" value="1"/>
</dbReference>
<dbReference type="Pfam" id="PF01557">
    <property type="entry name" value="FAA_hydrolase"/>
    <property type="match status" value="1"/>
</dbReference>
<organism evidence="4 5">
    <name type="scientific">Jiangella asiatica</name>
    <dbReference type="NCBI Taxonomy" id="2530372"/>
    <lineage>
        <taxon>Bacteria</taxon>
        <taxon>Bacillati</taxon>
        <taxon>Actinomycetota</taxon>
        <taxon>Actinomycetes</taxon>
        <taxon>Jiangellales</taxon>
        <taxon>Jiangellaceae</taxon>
        <taxon>Jiangella</taxon>
    </lineage>
</organism>
<evidence type="ECO:0000313" key="5">
    <source>
        <dbReference type="Proteomes" id="UP000294739"/>
    </source>
</evidence>
<gene>
    <name evidence="4" type="ORF">E1269_03980</name>
</gene>
<name>A0A4R5DTU8_9ACTN</name>
<dbReference type="PANTHER" id="PTHR42796">
    <property type="entry name" value="FUMARYLACETOACETATE HYDROLASE DOMAIN-CONTAINING PROTEIN 2A-RELATED"/>
    <property type="match status" value="1"/>
</dbReference>
<dbReference type="SUPFAM" id="SSF56529">
    <property type="entry name" value="FAH"/>
    <property type="match status" value="1"/>
</dbReference>
<dbReference type="InterPro" id="IPR011234">
    <property type="entry name" value="Fumarylacetoacetase-like_C"/>
</dbReference>
<proteinExistence type="inferred from homology"/>